<dbReference type="Proteomes" id="UP000306628">
    <property type="component" value="Unassembled WGS sequence"/>
</dbReference>
<name>A0A5S4FFV9_9ACTN</name>
<comment type="caution">
    <text evidence="3">The sequence shown here is derived from an EMBL/GenBank/DDBJ whole genome shotgun (WGS) entry which is preliminary data.</text>
</comment>
<dbReference type="GO" id="GO:0016747">
    <property type="term" value="F:acyltransferase activity, transferring groups other than amino-acyl groups"/>
    <property type="evidence" value="ECO:0007669"/>
    <property type="project" value="InterPro"/>
</dbReference>
<gene>
    <name evidence="3" type="ORF">ETD85_53755</name>
</gene>
<sequence>MLEYDTFELGDFPLRSGATLRGARLAYQTYGSLAPDRGNAIVYPTWYSGWHWNNEWLIGAGMALDPERYFIIVPNMLGNGLSSSPSNTPPPYDRARFPRVTVYDNVAAQHRLVTEKFGIDRLALVTGWSMGAGQTYQWAVSHPDMVARIAPFCGSSRTSVHNKVFLEGVKAALTADDAFAGGWYERQPAKGLRAAARVYAGWGFSQAFYWERLYERLGYSSLEDFLVGFWEGFFLDGRDANNLLTMLWTWQNADVGASPGFGGDTAAALGSIKARALVLPAEKDLYFPPEDEAWAVRHMPNAELRVIPGVWGHFAGFGANAEDTRFIDTALRELLAQ</sequence>
<keyword evidence="3" id="KW-0378">Hydrolase</keyword>
<organism evidence="3 4">
    <name type="scientific">Nonomuraea zeae</name>
    <dbReference type="NCBI Taxonomy" id="1642303"/>
    <lineage>
        <taxon>Bacteria</taxon>
        <taxon>Bacillati</taxon>
        <taxon>Actinomycetota</taxon>
        <taxon>Actinomycetes</taxon>
        <taxon>Streptosporangiales</taxon>
        <taxon>Streptosporangiaceae</taxon>
        <taxon>Nonomuraea</taxon>
    </lineage>
</organism>
<accession>A0A5S4FFV9</accession>
<dbReference type="InterPro" id="IPR008220">
    <property type="entry name" value="HAT_MetX-like"/>
</dbReference>
<evidence type="ECO:0000313" key="4">
    <source>
        <dbReference type="Proteomes" id="UP000306628"/>
    </source>
</evidence>
<reference evidence="3 4" key="1">
    <citation type="submission" date="2019-05" db="EMBL/GenBank/DDBJ databases">
        <title>Draft genome sequence of Nonomuraea zeae DSM 100528.</title>
        <authorList>
            <person name="Saricaoglu S."/>
            <person name="Isik K."/>
        </authorList>
    </citation>
    <scope>NUCLEOTIDE SEQUENCE [LARGE SCALE GENOMIC DNA]</scope>
    <source>
        <strain evidence="3 4">DSM 100528</strain>
    </source>
</reference>
<dbReference type="InterPro" id="IPR000073">
    <property type="entry name" value="AB_hydrolase_1"/>
</dbReference>
<protein>
    <submittedName>
        <fullName evidence="3">Alpha/beta fold hydrolase</fullName>
    </submittedName>
</protein>
<evidence type="ECO:0000256" key="1">
    <source>
        <dbReference type="PIRSR" id="PIRSR000443-1"/>
    </source>
</evidence>
<dbReference type="GO" id="GO:0016787">
    <property type="term" value="F:hydrolase activity"/>
    <property type="evidence" value="ECO:0007669"/>
    <property type="project" value="UniProtKB-KW"/>
</dbReference>
<evidence type="ECO:0000313" key="3">
    <source>
        <dbReference type="EMBL" id="TMR18070.1"/>
    </source>
</evidence>
<proteinExistence type="predicted"/>
<dbReference type="NCBIfam" id="NF005757">
    <property type="entry name" value="PRK07581.1"/>
    <property type="match status" value="1"/>
</dbReference>
<dbReference type="SUPFAM" id="SSF53474">
    <property type="entry name" value="alpha/beta-Hydrolases"/>
    <property type="match status" value="1"/>
</dbReference>
<feature type="active site" evidence="1">
    <location>
        <position position="284"/>
    </location>
</feature>
<dbReference type="AlphaFoldDB" id="A0A5S4FFV9"/>
<feature type="active site" description="Nucleophile" evidence="1">
    <location>
        <position position="129"/>
    </location>
</feature>
<dbReference type="OrthoDB" id="9800754at2"/>
<dbReference type="InterPro" id="IPR029058">
    <property type="entry name" value="AB_hydrolase_fold"/>
</dbReference>
<feature type="domain" description="AB hydrolase-1" evidence="2">
    <location>
        <begin position="62"/>
        <end position="315"/>
    </location>
</feature>
<dbReference type="Gene3D" id="3.40.50.1820">
    <property type="entry name" value="alpha/beta hydrolase"/>
    <property type="match status" value="1"/>
</dbReference>
<evidence type="ECO:0000259" key="2">
    <source>
        <dbReference type="Pfam" id="PF00561"/>
    </source>
</evidence>
<keyword evidence="4" id="KW-1185">Reference proteome</keyword>
<dbReference type="RefSeq" id="WP_138697594.1">
    <property type="nucleotide sequence ID" value="NZ_JBHSAZ010000014.1"/>
</dbReference>
<dbReference type="Pfam" id="PF00561">
    <property type="entry name" value="Abhydrolase_1"/>
    <property type="match status" value="1"/>
</dbReference>
<dbReference type="EMBL" id="VCKX01000347">
    <property type="protein sequence ID" value="TMR18070.1"/>
    <property type="molecule type" value="Genomic_DNA"/>
</dbReference>
<dbReference type="PIRSF" id="PIRSF000443">
    <property type="entry name" value="Homoser_Ac_trans"/>
    <property type="match status" value="1"/>
</dbReference>
<dbReference type="PANTHER" id="PTHR32268:SF15">
    <property type="entry name" value="HOMOSERINE ACETYLTRANSFERASE FAMILY PROTEIN (AFU_ORTHOLOGUE AFUA_1G15350)"/>
    <property type="match status" value="1"/>
</dbReference>
<dbReference type="PANTHER" id="PTHR32268">
    <property type="entry name" value="HOMOSERINE O-ACETYLTRANSFERASE"/>
    <property type="match status" value="1"/>
</dbReference>
<feature type="active site" evidence="1">
    <location>
        <position position="313"/>
    </location>
</feature>